<name>A0A645BIG0_9ZZZZ</name>
<evidence type="ECO:0000313" key="1">
    <source>
        <dbReference type="EMBL" id="MPM64868.1"/>
    </source>
</evidence>
<organism evidence="1">
    <name type="scientific">bioreactor metagenome</name>
    <dbReference type="NCBI Taxonomy" id="1076179"/>
    <lineage>
        <taxon>unclassified sequences</taxon>
        <taxon>metagenomes</taxon>
        <taxon>ecological metagenomes</taxon>
    </lineage>
</organism>
<accession>A0A645BIG0</accession>
<dbReference type="AlphaFoldDB" id="A0A645BIG0"/>
<comment type="caution">
    <text evidence="1">The sequence shown here is derived from an EMBL/GenBank/DDBJ whole genome shotgun (WGS) entry which is preliminary data.</text>
</comment>
<dbReference type="EMBL" id="VSSQ01020197">
    <property type="protein sequence ID" value="MPM64868.1"/>
    <property type="molecule type" value="Genomic_DNA"/>
</dbReference>
<protein>
    <submittedName>
        <fullName evidence="1">Uncharacterized protein</fullName>
    </submittedName>
</protein>
<gene>
    <name evidence="1" type="ORF">SDC9_111759</name>
</gene>
<sequence length="129" mass="15269">MKKKLPVGSRISRLPNGHVLMEIRLKSLPKEMKFLSWASGFLKSRTELSEDMTKILKFELFHGDYLVQRKVYAYNDKVALRNFHHNDVVGSSPESIECEYIMLDSKGLPVLHHTKEFFYRNQIYYHFDD</sequence>
<reference evidence="1" key="1">
    <citation type="submission" date="2019-08" db="EMBL/GenBank/DDBJ databases">
        <authorList>
            <person name="Kucharzyk K."/>
            <person name="Murdoch R.W."/>
            <person name="Higgins S."/>
            <person name="Loffler F."/>
        </authorList>
    </citation>
    <scope>NUCLEOTIDE SEQUENCE</scope>
</reference>
<proteinExistence type="predicted"/>